<feature type="compositionally biased region" description="Basic and acidic residues" evidence="1">
    <location>
        <begin position="7"/>
        <end position="35"/>
    </location>
</feature>
<dbReference type="AlphaFoldDB" id="A0A7D5NZF9"/>
<evidence type="ECO:0000313" key="2">
    <source>
        <dbReference type="EMBL" id="QLH77263.1"/>
    </source>
</evidence>
<evidence type="ECO:0000256" key="1">
    <source>
        <dbReference type="SAM" id="MobiDB-lite"/>
    </source>
</evidence>
<gene>
    <name evidence="2" type="ORF">HZS55_08145</name>
</gene>
<dbReference type="GeneID" id="56077826"/>
<dbReference type="OrthoDB" id="241302at2157"/>
<name>A0A7D5NZF9_9EURY</name>
<proteinExistence type="predicted"/>
<protein>
    <submittedName>
        <fullName evidence="2">Uncharacterized protein</fullName>
    </submittedName>
</protein>
<feature type="compositionally biased region" description="Low complexity" evidence="1">
    <location>
        <begin position="72"/>
        <end position="105"/>
    </location>
</feature>
<feature type="region of interest" description="Disordered" evidence="1">
    <location>
        <begin position="1"/>
        <end position="129"/>
    </location>
</feature>
<keyword evidence="3" id="KW-1185">Reference proteome</keyword>
<dbReference type="RefSeq" id="WP_179911192.1">
    <property type="nucleotide sequence ID" value="NZ_CP058910.1"/>
</dbReference>
<evidence type="ECO:0000313" key="3">
    <source>
        <dbReference type="Proteomes" id="UP000509667"/>
    </source>
</evidence>
<accession>A0A7D5NZF9</accession>
<reference evidence="2 3" key="1">
    <citation type="submission" date="2020-07" db="EMBL/GenBank/DDBJ databases">
        <title>Halosimplex pelagicum sp. nov. and Halosimplex rubrum sp. nov., isolated from salted brown alga Laminaria, and emended description of the genus Halosimplex.</title>
        <authorList>
            <person name="Cui H."/>
        </authorList>
    </citation>
    <scope>NUCLEOTIDE SEQUENCE [LARGE SCALE GENOMIC DNA]</scope>
    <source>
        <strain evidence="2 3">R27</strain>
    </source>
</reference>
<dbReference type="KEGG" id="hrr:HZS55_08145"/>
<dbReference type="Proteomes" id="UP000509667">
    <property type="component" value="Chromosome"/>
</dbReference>
<feature type="compositionally biased region" description="Pro residues" evidence="1">
    <location>
        <begin position="114"/>
        <end position="124"/>
    </location>
</feature>
<feature type="compositionally biased region" description="Low complexity" evidence="1">
    <location>
        <begin position="42"/>
        <end position="51"/>
    </location>
</feature>
<sequence length="230" mass="24272">MAEDTSGADRDGRAGEQDERPAGSDRSDSADDGRVTRRRLMAAGAATWATASVSGCQYITDPGTGDDDTDTDTPTVTTETTTTDEPVGPDTPTDPGDGTDDPAATPDEETETPTPTPTPTPPPTTTSCASLGRFAAGMEVGLHVALYDPETGDPLGDDAVDAVRVEFPDAEYGPLELNWRGDHEAYSAETWGSKIATDADTERGTYRYEVTVEADDETVETKVADRFTVV</sequence>
<organism evidence="2 3">
    <name type="scientific">Halosimplex rubrum</name>
    <dbReference type="NCBI Taxonomy" id="869889"/>
    <lineage>
        <taxon>Archaea</taxon>
        <taxon>Methanobacteriati</taxon>
        <taxon>Methanobacteriota</taxon>
        <taxon>Stenosarchaea group</taxon>
        <taxon>Halobacteria</taxon>
        <taxon>Halobacteriales</taxon>
        <taxon>Haloarculaceae</taxon>
        <taxon>Halosimplex</taxon>
    </lineage>
</organism>
<dbReference type="EMBL" id="CP058910">
    <property type="protein sequence ID" value="QLH77263.1"/>
    <property type="molecule type" value="Genomic_DNA"/>
</dbReference>